<dbReference type="Proteomes" id="UP000007952">
    <property type="component" value="Chromosome"/>
</dbReference>
<reference key="2">
    <citation type="submission" date="2011-05" db="EMBL/GenBank/DDBJ databases">
        <title>The Genome of Mycoplasma haemofelis Strain Ohio2, a pathogenic hemoplasma of the cat.</title>
        <authorList>
            <person name="Santos A.P."/>
            <person name="Guimaraes A.M.S."/>
            <person name="SanMiguel P.J."/>
            <person name="Martin S.W."/>
            <person name="Messick J.B."/>
        </authorList>
    </citation>
    <scope>NUCLEOTIDE SEQUENCE</scope>
    <source>
        <strain>Ohio2</strain>
    </source>
</reference>
<dbReference type="SUPFAM" id="SSF51430">
    <property type="entry name" value="NAD(P)-linked oxidoreductase"/>
    <property type="match status" value="1"/>
</dbReference>
<name>F6FJR0_MYCHI</name>
<dbReference type="InterPro" id="IPR020471">
    <property type="entry name" value="AKR"/>
</dbReference>
<dbReference type="PRINTS" id="PR00069">
    <property type="entry name" value="ALDKETRDTASE"/>
</dbReference>
<dbReference type="EMBL" id="CP002808">
    <property type="protein sequence ID" value="AEG73415.1"/>
    <property type="molecule type" value="Genomic_DNA"/>
</dbReference>
<dbReference type="STRING" id="859194.MHF_1174"/>
<dbReference type="Pfam" id="PF00248">
    <property type="entry name" value="Aldo_ket_red"/>
    <property type="match status" value="1"/>
</dbReference>
<dbReference type="KEGG" id="mhf:MHF_1174"/>
<evidence type="ECO:0000256" key="3">
    <source>
        <dbReference type="ARBA" id="ARBA00023002"/>
    </source>
</evidence>
<evidence type="ECO:0000313" key="6">
    <source>
        <dbReference type="Proteomes" id="UP000007952"/>
    </source>
</evidence>
<feature type="domain" description="NADP-dependent oxidoreductase" evidence="4">
    <location>
        <begin position="6"/>
        <end position="254"/>
    </location>
</feature>
<sequence length="275" mass="31837">MRLSKIGIGTHTYRDQDFVSDLFKELEKFNYDFVDCAWRHGNEAIIGSGIRVLKQNLGDDYDCTLPFQSKAWPTQYSQGIPKTIKFSIGKIGISTIIDGYMLHRPHPDMEVNLLAWRQLIDCRKCKLVRKIGLGNFDKDMIEKLYEKTGVRPDFLQVELSLNNMRWDRIVYCQERGIEVQAYEPFGDLAANAQNPDLIKLTEKYKITIRVLLTAFLLNVGVVPIVVPEKIEDVAEFIKAKDVVLEKEDLEFMKTLNSYKNMHQETFAIDFKEGWS</sequence>
<dbReference type="InterPro" id="IPR023210">
    <property type="entry name" value="NADP_OxRdtase_dom"/>
</dbReference>
<dbReference type="Gene3D" id="3.20.20.100">
    <property type="entry name" value="NADP-dependent oxidoreductase domain"/>
    <property type="match status" value="1"/>
</dbReference>
<organism evidence="5 6">
    <name type="scientific">Mycoplasma haemofelis (strain Ohio2)</name>
    <dbReference type="NCBI Taxonomy" id="859194"/>
    <lineage>
        <taxon>Bacteria</taxon>
        <taxon>Bacillati</taxon>
        <taxon>Mycoplasmatota</taxon>
        <taxon>Mollicutes</taxon>
        <taxon>Mycoplasmataceae</taxon>
        <taxon>Mycoplasma</taxon>
    </lineage>
</organism>
<gene>
    <name evidence="5" type="ordered locus">MHF_1174</name>
</gene>
<dbReference type="GO" id="GO:0016616">
    <property type="term" value="F:oxidoreductase activity, acting on the CH-OH group of donors, NAD or NADP as acceptor"/>
    <property type="evidence" value="ECO:0007669"/>
    <property type="project" value="UniProtKB-ARBA"/>
</dbReference>
<dbReference type="PANTHER" id="PTHR43827:SF3">
    <property type="entry name" value="NADP-DEPENDENT OXIDOREDUCTASE DOMAIN-CONTAINING PROTEIN"/>
    <property type="match status" value="1"/>
</dbReference>
<accession>F6FJR0</accession>
<evidence type="ECO:0000259" key="4">
    <source>
        <dbReference type="Pfam" id="PF00248"/>
    </source>
</evidence>
<dbReference type="eggNOG" id="COG0656">
    <property type="taxonomic scope" value="Bacteria"/>
</dbReference>
<dbReference type="PANTHER" id="PTHR43827">
    <property type="entry name" value="2,5-DIKETO-D-GLUCONIC ACID REDUCTASE"/>
    <property type="match status" value="1"/>
</dbReference>
<evidence type="ECO:0000313" key="5">
    <source>
        <dbReference type="EMBL" id="AEG73415.1"/>
    </source>
</evidence>
<proteinExistence type="inferred from homology"/>
<evidence type="ECO:0000256" key="1">
    <source>
        <dbReference type="ARBA" id="ARBA00007905"/>
    </source>
</evidence>
<evidence type="ECO:0000256" key="2">
    <source>
        <dbReference type="ARBA" id="ARBA00022857"/>
    </source>
</evidence>
<reference evidence="5 6" key="1">
    <citation type="journal article" date="2011" name="J. Bacteriol.">
        <title>Complete genome sequences of two hemotropic Mycoplasmas, Mycoplasma haemofelis strain Ohio2 and Mycoplasma suis strain Illinois.</title>
        <authorList>
            <person name="Messick J.B."/>
            <person name="Santos A.P."/>
            <person name="Guimaraes A.M."/>
        </authorList>
    </citation>
    <scope>NUCLEOTIDE SEQUENCE [LARGE SCALE GENOMIC DNA]</scope>
    <source>
        <strain evidence="5 6">Ohio2</strain>
    </source>
</reference>
<dbReference type="AlphaFoldDB" id="F6FJR0"/>
<keyword evidence="2" id="KW-0521">NADP</keyword>
<protein>
    <submittedName>
        <fullName evidence="5">Aldo/keto reductase family protein</fullName>
    </submittedName>
</protein>
<comment type="similarity">
    <text evidence="1">Belongs to the aldo/keto reductase family.</text>
</comment>
<dbReference type="InterPro" id="IPR036812">
    <property type="entry name" value="NAD(P)_OxRdtase_dom_sf"/>
</dbReference>
<keyword evidence="3" id="KW-0560">Oxidoreductase</keyword>
<dbReference type="HOGENOM" id="CLU_023205_0_1_14"/>